<evidence type="ECO:0000256" key="4">
    <source>
        <dbReference type="SAM" id="SignalP"/>
    </source>
</evidence>
<name>A0A1M5XL18_9BACT</name>
<dbReference type="SUPFAM" id="SSF50891">
    <property type="entry name" value="Cyclophilin-like"/>
    <property type="match status" value="1"/>
</dbReference>
<evidence type="ECO:0000256" key="1">
    <source>
        <dbReference type="ARBA" id="ARBA00013194"/>
    </source>
</evidence>
<dbReference type="PANTHER" id="PTHR45625:SF4">
    <property type="entry name" value="PEPTIDYLPROLYL ISOMERASE DOMAIN AND WD REPEAT-CONTAINING PROTEIN 1"/>
    <property type="match status" value="1"/>
</dbReference>
<dbReference type="InterPro" id="IPR016024">
    <property type="entry name" value="ARM-type_fold"/>
</dbReference>
<dbReference type="InterPro" id="IPR004155">
    <property type="entry name" value="PBS_lyase_HEAT"/>
</dbReference>
<dbReference type="STRING" id="947013.SAMN04488109_6664"/>
<dbReference type="AlphaFoldDB" id="A0A1M5XL18"/>
<feature type="domain" description="PPIase cyclophilin-type" evidence="5">
    <location>
        <begin position="514"/>
        <end position="631"/>
    </location>
</feature>
<evidence type="ECO:0000313" key="7">
    <source>
        <dbReference type="Proteomes" id="UP000184212"/>
    </source>
</evidence>
<feature type="chain" id="PRO_5012319214" description="peptidylprolyl isomerase" evidence="4">
    <location>
        <begin position="23"/>
        <end position="643"/>
    </location>
</feature>
<organism evidence="6 7">
    <name type="scientific">Chryseolinea serpens</name>
    <dbReference type="NCBI Taxonomy" id="947013"/>
    <lineage>
        <taxon>Bacteria</taxon>
        <taxon>Pseudomonadati</taxon>
        <taxon>Bacteroidota</taxon>
        <taxon>Cytophagia</taxon>
        <taxon>Cytophagales</taxon>
        <taxon>Fulvivirgaceae</taxon>
        <taxon>Chryseolinea</taxon>
    </lineage>
</organism>
<dbReference type="PRINTS" id="PR00153">
    <property type="entry name" value="CSAPPISMRASE"/>
</dbReference>
<dbReference type="EMBL" id="FQWQ01000006">
    <property type="protein sequence ID" value="SHI00224.1"/>
    <property type="molecule type" value="Genomic_DNA"/>
</dbReference>
<dbReference type="RefSeq" id="WP_084138533.1">
    <property type="nucleotide sequence ID" value="NZ_FQWQ01000006.1"/>
</dbReference>
<keyword evidence="7" id="KW-1185">Reference proteome</keyword>
<dbReference type="Gene3D" id="1.25.10.10">
    <property type="entry name" value="Leucine-rich Repeat Variant"/>
    <property type="match status" value="2"/>
</dbReference>
<dbReference type="PANTHER" id="PTHR45625">
    <property type="entry name" value="PEPTIDYL-PROLYL CIS-TRANS ISOMERASE-RELATED"/>
    <property type="match status" value="1"/>
</dbReference>
<evidence type="ECO:0000259" key="5">
    <source>
        <dbReference type="PROSITE" id="PS50072"/>
    </source>
</evidence>
<dbReference type="InterPro" id="IPR044666">
    <property type="entry name" value="Cyclophilin_A-like"/>
</dbReference>
<dbReference type="EC" id="5.2.1.8" evidence="1"/>
<dbReference type="Proteomes" id="UP000184212">
    <property type="component" value="Unassembled WGS sequence"/>
</dbReference>
<reference evidence="6 7" key="1">
    <citation type="submission" date="2016-11" db="EMBL/GenBank/DDBJ databases">
        <authorList>
            <person name="Jaros S."/>
            <person name="Januszkiewicz K."/>
            <person name="Wedrychowicz H."/>
        </authorList>
    </citation>
    <scope>NUCLEOTIDE SEQUENCE [LARGE SCALE GENOMIC DNA]</scope>
    <source>
        <strain evidence="6 7">DSM 24574</strain>
    </source>
</reference>
<sequence>MKFSFFSFRTIAVVTIVACAMACRKPQATGVNKFADTVFIRIAQFQDQRLSDSLYKFLDHKNPNYRREAALAFASIQDSMAAGRLSKLLLNDDEKDVRRAAAFALGQTGCAEGARMLARASGLERDPGVLSAILEGYGKTTKHWDFPYIPRDTSLSQGLGWSFYRAGMNGAADSAVNEKAIHLLNPVFPDSTRLAAAHFFGRAAKQFDRLSGSIFAAAQHDALAEVRMATTLALRRIAKDSARIIAQHILQTDKDYRVRANAARALGAMPFESTKSALLGALHDENVQVCIAASEAIKGWISEAPWKDLAAEARSSTNWRVQANLYETALGASQGDAGLAREIEKAYASATNVYQKSALLGSLQHATTSRDFIAEKISLENPPVIRSTAATALVALNFQKRNDPTAPQTFASIYAKGIRTGDPAVIGIFSQALSDSLLGFKHAVRDLTFLYEAKKKLSLPKDYENLQPLEAAIAYFEGRKNVAPVKNPFNHPIDWALVKRIPRDQKAIIKTTRGDITIRFFIEETPGSVSNFISLSEQKYFDHKFFHRVVPNFVVQAGCPRGDGYGGEDYSIRSEFSERRYTTGSVGMASAGKDTEGVQWFITHSPTPHLDGKYSIFAEVVSGMDVVHRLEIGDEILEIALVP</sequence>
<evidence type="ECO:0000256" key="3">
    <source>
        <dbReference type="ARBA" id="ARBA00023235"/>
    </source>
</evidence>
<dbReference type="Gene3D" id="2.40.100.10">
    <property type="entry name" value="Cyclophilin-like"/>
    <property type="match status" value="1"/>
</dbReference>
<dbReference type="InterPro" id="IPR029000">
    <property type="entry name" value="Cyclophilin-like_dom_sf"/>
</dbReference>
<gene>
    <name evidence="6" type="ORF">SAMN04488109_6664</name>
</gene>
<dbReference type="InterPro" id="IPR011989">
    <property type="entry name" value="ARM-like"/>
</dbReference>
<proteinExistence type="predicted"/>
<evidence type="ECO:0000256" key="2">
    <source>
        <dbReference type="ARBA" id="ARBA00023110"/>
    </source>
</evidence>
<dbReference type="InterPro" id="IPR002130">
    <property type="entry name" value="Cyclophilin-type_PPIase_dom"/>
</dbReference>
<feature type="signal peptide" evidence="4">
    <location>
        <begin position="1"/>
        <end position="22"/>
    </location>
</feature>
<dbReference type="GO" id="GO:0003755">
    <property type="term" value="F:peptidyl-prolyl cis-trans isomerase activity"/>
    <property type="evidence" value="ECO:0007669"/>
    <property type="project" value="UniProtKB-KW"/>
</dbReference>
<dbReference type="CDD" id="cd00317">
    <property type="entry name" value="cyclophilin"/>
    <property type="match status" value="1"/>
</dbReference>
<dbReference type="Pfam" id="PF13646">
    <property type="entry name" value="HEAT_2"/>
    <property type="match status" value="2"/>
</dbReference>
<keyword evidence="2" id="KW-0697">Rotamase</keyword>
<evidence type="ECO:0000313" key="6">
    <source>
        <dbReference type="EMBL" id="SHI00224.1"/>
    </source>
</evidence>
<dbReference type="PROSITE" id="PS50072">
    <property type="entry name" value="CSA_PPIASE_2"/>
    <property type="match status" value="1"/>
</dbReference>
<protein>
    <recommendedName>
        <fullName evidence="1">peptidylprolyl isomerase</fullName>
        <ecNumber evidence="1">5.2.1.8</ecNumber>
    </recommendedName>
</protein>
<dbReference type="Pfam" id="PF00160">
    <property type="entry name" value="Pro_isomerase"/>
    <property type="match status" value="1"/>
</dbReference>
<keyword evidence="3 6" id="KW-0413">Isomerase</keyword>
<keyword evidence="4" id="KW-0732">Signal</keyword>
<dbReference type="SUPFAM" id="SSF48371">
    <property type="entry name" value="ARM repeat"/>
    <property type="match status" value="1"/>
</dbReference>
<accession>A0A1M5XL18</accession>
<dbReference type="OrthoDB" id="9807797at2"/>
<dbReference type="SMART" id="SM00567">
    <property type="entry name" value="EZ_HEAT"/>
    <property type="match status" value="5"/>
</dbReference>